<keyword evidence="1" id="KW-0175">Coiled coil</keyword>
<dbReference type="GO" id="GO:0005814">
    <property type="term" value="C:centriole"/>
    <property type="evidence" value="ECO:0007669"/>
    <property type="project" value="TreeGrafter"/>
</dbReference>
<feature type="region of interest" description="Disordered" evidence="2">
    <location>
        <begin position="1165"/>
        <end position="1222"/>
    </location>
</feature>
<feature type="compositionally biased region" description="Polar residues" evidence="2">
    <location>
        <begin position="1615"/>
        <end position="1629"/>
    </location>
</feature>
<sequence>MKRKVARLKLSPNEEARILREEYERRRKLRIQQVREQQRGIALNIRRAVEQRRQQELEQLGKELREEWEREQREKINTLQKRYQESLQLLGQGQRSAKENEPDWAAIAQREQENHAKAEERFREALKELKSQRLQHCERQNRSINARKKALEAEKERSARVASLPLPPPKPIQNIDFKTPHRIRKLDASAFATTYYHMADRMVEREVEQNQPNAHEEAEVQLKRLQEMDVVQMRRREEQLEKAHLRGQQALRREHLEQDHGRLLVELEHMQQRDLLRRRQQVAKMPPQPLYKRAELEEDFQRQMEFAFEDMYPGERGVDVDLVGPEPLLELSAGIQDLELDVTQDEAAPPSSENVEQETGRTEPEPSAAALLLKLLLFPSSVEQVKAPPQHPLKKLLDRIRSQKNQWLEPETPAELPTVVPERDTTMDTGSLTSEERSNVLPVDLHQTGHHASEASEESTDADTQPPDERVKRHQRAKWGSSIVVLTISKSFVQNEELEKAKLEQLALLRDLEEQKAKLEQMLLESQQEKNQLQTVVTHGEHQPESIISDHGGGSAETTQACEDDHSRQIREHQHQLLERSRVHQASLEAARQHLEDYQRALQARYSMDANEPPPHQPPPLSTWSSQLAAALSHLPNSAMQTSLRDAQTPPRENLPVSAPCTPDLRAHVESVLSNARPQASDVCPSLAGVLLERIKGRLRDGARPGWVGALPQDPVHPLSLGPTKDLIRGRREEQQVVVDHRQPREVEHRRQHLPSEAQPEPIPVASPEEQVSGNVGQIRRRLLQSLLKAIEQRNGGTLSHLEDVPSANGPAPAQSGRLPHGSTLEPLDQREPEELDPGEEETGSFGRRHAASQVRWELFASGRKRDLSETPQKDDTSAAGRWEGAFPEPVFQNVSTGPSPSSLHPGLVCPSEATRPPVTRVRSGVWETSRQHELSAIPEVETSFSPSLDTGWERSLRLSSHGAGQGLQEGSPPLTPGGQNLFNRSRNSESSSGSSSHLMWTERVLRSSQSSPQCSLSDSNIILPSSESGADDCGPALTAFRAPEAVLAAACPGPHGLSTTTISTTTISTTTISTGSYVTSDPDQASDKSPPLIRVGAGAEFLAVFAPPGERVPESPGPAVETLFSSSRIQGIIDKYTRELNFSLRSPGDSAESGGSDVQALGASGRLDLEENERTQRSAACASVPSDHVAAPGNSLQREGAAGPVQERDALRPPMVPADPRDLEHLVGQPSAHSSLIGHLPGFPFSVSLDQSGWDSTLTRMFGRFGPQWQDPGDLQPLGQLSSEHLTTWFDGSPEESQMKPLAEELDESAGQQLEAERSRVDLGALDEVTGPSDQESPPTASRAQTSPADPDQGRSPGWESFQLLVAEVTHNDPADASMSVWAEQNPPEGRPPPWDPGAPFSLTNHSLEPEQSREFFRAKDPGTSVLTPPASQESFSLLLGSPEHICASVLESPSIRADVGLLATAPGDPVRGSVGPLTPGDGSCLWDSQPPALLQAQDLDHEKGILEQSQITLVSLTDTSLQDPEDAAPWGDQRLHMEAESGSAEAESGSAEAESGSAGAEPGSAGAESGSEPRGSGPTLPATPLEVDWGPGGALQPLHQHKRKVLLQKLSRRAQTLRTKGARSSGSDSREQLKPPAGGGAKVDPRPEEPEERSQTAACPGSALRPKAPGRTEPEALPKIPGEQRKLAVAEMLQRTRRLYGQLEEVKQQRAVRSRQQASSQNRLKAKEFHQRTLQKLRAKQTPH</sequence>
<feature type="compositionally biased region" description="Basic and acidic residues" evidence="2">
    <location>
        <begin position="1672"/>
        <end position="1685"/>
    </location>
</feature>
<feature type="compositionally biased region" description="Basic and acidic residues" evidence="2">
    <location>
        <begin position="1645"/>
        <end position="1656"/>
    </location>
</feature>
<feature type="compositionally biased region" description="Basic and acidic residues" evidence="2">
    <location>
        <begin position="733"/>
        <end position="749"/>
    </location>
</feature>
<feature type="region of interest" description="Disordered" evidence="2">
    <location>
        <begin position="1329"/>
        <end position="1359"/>
    </location>
</feature>
<feature type="region of interest" description="Disordered" evidence="2">
    <location>
        <begin position="404"/>
        <end position="476"/>
    </location>
</feature>
<feature type="compositionally biased region" description="Basic residues" evidence="2">
    <location>
        <begin position="1601"/>
        <end position="1614"/>
    </location>
</feature>
<feature type="region of interest" description="Disordered" evidence="2">
    <location>
        <begin position="733"/>
        <end position="776"/>
    </location>
</feature>
<comment type="caution">
    <text evidence="3">The sequence shown here is derived from an EMBL/GenBank/DDBJ whole genome shotgun (WGS) entry which is preliminary data.</text>
</comment>
<gene>
    <name evidence="3" type="ORF">D4764_12G0000670</name>
</gene>
<feature type="compositionally biased region" description="Low complexity" evidence="2">
    <location>
        <begin position="984"/>
        <end position="997"/>
    </location>
</feature>
<dbReference type="PANTHER" id="PTHR21553">
    <property type="entry name" value="ALMS1-RELATED"/>
    <property type="match status" value="1"/>
</dbReference>
<evidence type="ECO:0000313" key="4">
    <source>
        <dbReference type="Proteomes" id="UP000324091"/>
    </source>
</evidence>
<protein>
    <submittedName>
        <fullName evidence="3">Centrosomal protein of 295 kDa</fullName>
    </submittedName>
</protein>
<feature type="compositionally biased region" description="Low complexity" evidence="2">
    <location>
        <begin position="1713"/>
        <end position="1723"/>
    </location>
</feature>
<dbReference type="GO" id="GO:0005813">
    <property type="term" value="C:centrosome"/>
    <property type="evidence" value="ECO:0007669"/>
    <property type="project" value="TreeGrafter"/>
</dbReference>
<evidence type="ECO:0000256" key="2">
    <source>
        <dbReference type="SAM" id="MobiDB-lite"/>
    </source>
</evidence>
<name>A0A5C6PEG9_9TELE</name>
<dbReference type="Proteomes" id="UP000324091">
    <property type="component" value="Chromosome 12"/>
</dbReference>
<feature type="compositionally biased region" description="Basic and acidic residues" evidence="2">
    <location>
        <begin position="1168"/>
        <end position="1177"/>
    </location>
</feature>
<organism evidence="3 4">
    <name type="scientific">Takifugu flavidus</name>
    <name type="common">sansaifugu</name>
    <dbReference type="NCBI Taxonomy" id="433684"/>
    <lineage>
        <taxon>Eukaryota</taxon>
        <taxon>Metazoa</taxon>
        <taxon>Chordata</taxon>
        <taxon>Craniata</taxon>
        <taxon>Vertebrata</taxon>
        <taxon>Euteleostomi</taxon>
        <taxon>Actinopterygii</taxon>
        <taxon>Neopterygii</taxon>
        <taxon>Teleostei</taxon>
        <taxon>Neoteleostei</taxon>
        <taxon>Acanthomorphata</taxon>
        <taxon>Eupercaria</taxon>
        <taxon>Tetraodontiformes</taxon>
        <taxon>Tetradontoidea</taxon>
        <taxon>Tetraodontidae</taxon>
        <taxon>Takifugu</taxon>
    </lineage>
</organism>
<evidence type="ECO:0000256" key="1">
    <source>
        <dbReference type="SAM" id="Coils"/>
    </source>
</evidence>
<dbReference type="EMBL" id="RHFK02000004">
    <property type="protein sequence ID" value="TWW76677.1"/>
    <property type="molecule type" value="Genomic_DNA"/>
</dbReference>
<feature type="region of interest" description="Disordered" evidence="2">
    <location>
        <begin position="1540"/>
        <end position="1685"/>
    </location>
</feature>
<feature type="compositionally biased region" description="Polar residues" evidence="2">
    <location>
        <begin position="1333"/>
        <end position="1349"/>
    </location>
</feature>
<feature type="region of interest" description="Disordered" evidence="2">
    <location>
        <begin position="540"/>
        <end position="570"/>
    </location>
</feature>
<feature type="compositionally biased region" description="Low complexity" evidence="2">
    <location>
        <begin position="1542"/>
        <end position="1580"/>
    </location>
</feature>
<feature type="region of interest" description="Disordered" evidence="2">
    <location>
        <begin position="889"/>
        <end position="997"/>
    </location>
</feature>
<feature type="coiled-coil region" evidence="1">
    <location>
        <begin position="495"/>
        <end position="536"/>
    </location>
</feature>
<feature type="coiled-coil region" evidence="1">
    <location>
        <begin position="108"/>
        <end position="154"/>
    </location>
</feature>
<keyword evidence="4" id="KW-1185">Reference proteome</keyword>
<reference evidence="3 4" key="1">
    <citation type="submission" date="2019-04" db="EMBL/GenBank/DDBJ databases">
        <title>Chromosome genome assembly for Takifugu flavidus.</title>
        <authorList>
            <person name="Xiao S."/>
        </authorList>
    </citation>
    <scope>NUCLEOTIDE SEQUENCE [LARGE SCALE GENOMIC DNA]</scope>
    <source>
        <strain evidence="3">HTHZ2018</strain>
        <tissue evidence="3">Muscle</tissue>
    </source>
</reference>
<feature type="region of interest" description="Disordered" evidence="2">
    <location>
        <begin position="1713"/>
        <end position="1746"/>
    </location>
</feature>
<feature type="region of interest" description="Disordered" evidence="2">
    <location>
        <begin position="798"/>
        <end position="851"/>
    </location>
</feature>
<accession>A0A5C6PEG9</accession>
<feature type="compositionally biased region" description="Acidic residues" evidence="2">
    <location>
        <begin position="834"/>
        <end position="843"/>
    </location>
</feature>
<evidence type="ECO:0000313" key="3">
    <source>
        <dbReference type="EMBL" id="TWW76677.1"/>
    </source>
</evidence>
<feature type="coiled-coil region" evidence="1">
    <location>
        <begin position="47"/>
        <end position="74"/>
    </location>
</feature>
<proteinExistence type="predicted"/>
<feature type="region of interest" description="Disordered" evidence="2">
    <location>
        <begin position="1383"/>
        <end position="1407"/>
    </location>
</feature>
<dbReference type="PANTHER" id="PTHR21553:SF26">
    <property type="entry name" value="ALMS MOTIF DOMAIN-CONTAINING PROTEIN"/>
    <property type="match status" value="1"/>
</dbReference>
<dbReference type="GO" id="GO:0005829">
    <property type="term" value="C:cytosol"/>
    <property type="evidence" value="ECO:0007669"/>
    <property type="project" value="TreeGrafter"/>
</dbReference>
<feature type="compositionally biased region" description="Basic residues" evidence="2">
    <location>
        <begin position="1735"/>
        <end position="1746"/>
    </location>
</feature>
<dbReference type="GO" id="GO:0046599">
    <property type="term" value="P:regulation of centriole replication"/>
    <property type="evidence" value="ECO:0007669"/>
    <property type="project" value="TreeGrafter"/>
</dbReference>
<feature type="region of interest" description="Disordered" evidence="2">
    <location>
        <begin position="344"/>
        <end position="364"/>
    </location>
</feature>
<feature type="compositionally biased region" description="Polar residues" evidence="2">
    <location>
        <begin position="893"/>
        <end position="903"/>
    </location>
</feature>